<evidence type="ECO:0000313" key="7">
    <source>
        <dbReference type="EnsemblPlants" id="TuG1812S0000553200.01.T01"/>
    </source>
</evidence>
<reference evidence="7" key="2">
    <citation type="submission" date="2022-06" db="UniProtKB">
        <authorList>
            <consortium name="EnsemblPlants"/>
        </authorList>
    </citation>
    <scope>IDENTIFICATION</scope>
</reference>
<dbReference type="InterPro" id="IPR015300">
    <property type="entry name" value="DNA-bd_pseudobarrel_sf"/>
</dbReference>
<feature type="region of interest" description="Disordered" evidence="6">
    <location>
        <begin position="1"/>
        <end position="101"/>
    </location>
</feature>
<evidence type="ECO:0000256" key="1">
    <source>
        <dbReference type="ARBA" id="ARBA00004123"/>
    </source>
</evidence>
<keyword evidence="5" id="KW-0539">Nucleus</keyword>
<dbReference type="Proteomes" id="UP000015106">
    <property type="component" value="Unassembled WGS sequence"/>
</dbReference>
<organism evidence="7 8">
    <name type="scientific">Triticum urartu</name>
    <name type="common">Red wild einkorn</name>
    <name type="synonym">Crithodium urartu</name>
    <dbReference type="NCBI Taxonomy" id="4572"/>
    <lineage>
        <taxon>Eukaryota</taxon>
        <taxon>Viridiplantae</taxon>
        <taxon>Streptophyta</taxon>
        <taxon>Embryophyta</taxon>
        <taxon>Tracheophyta</taxon>
        <taxon>Spermatophyta</taxon>
        <taxon>Magnoliopsida</taxon>
        <taxon>Liliopsida</taxon>
        <taxon>Poales</taxon>
        <taxon>Poaceae</taxon>
        <taxon>BOP clade</taxon>
        <taxon>Pooideae</taxon>
        <taxon>Triticodae</taxon>
        <taxon>Triticeae</taxon>
        <taxon>Triticinae</taxon>
        <taxon>Triticum</taxon>
    </lineage>
</organism>
<protein>
    <recommendedName>
        <fullName evidence="9">B3 domain-containing protein</fullName>
    </recommendedName>
</protein>
<reference evidence="8" key="1">
    <citation type="journal article" date="2013" name="Nature">
        <title>Draft genome of the wheat A-genome progenitor Triticum urartu.</title>
        <authorList>
            <person name="Ling H.Q."/>
            <person name="Zhao S."/>
            <person name="Liu D."/>
            <person name="Wang J."/>
            <person name="Sun H."/>
            <person name="Zhang C."/>
            <person name="Fan H."/>
            <person name="Li D."/>
            <person name="Dong L."/>
            <person name="Tao Y."/>
            <person name="Gao C."/>
            <person name="Wu H."/>
            <person name="Li Y."/>
            <person name="Cui Y."/>
            <person name="Guo X."/>
            <person name="Zheng S."/>
            <person name="Wang B."/>
            <person name="Yu K."/>
            <person name="Liang Q."/>
            <person name="Yang W."/>
            <person name="Lou X."/>
            <person name="Chen J."/>
            <person name="Feng M."/>
            <person name="Jian J."/>
            <person name="Zhang X."/>
            <person name="Luo G."/>
            <person name="Jiang Y."/>
            <person name="Liu J."/>
            <person name="Wang Z."/>
            <person name="Sha Y."/>
            <person name="Zhang B."/>
            <person name="Wu H."/>
            <person name="Tang D."/>
            <person name="Shen Q."/>
            <person name="Xue P."/>
            <person name="Zou S."/>
            <person name="Wang X."/>
            <person name="Liu X."/>
            <person name="Wang F."/>
            <person name="Yang Y."/>
            <person name="An X."/>
            <person name="Dong Z."/>
            <person name="Zhang K."/>
            <person name="Zhang X."/>
            <person name="Luo M.C."/>
            <person name="Dvorak J."/>
            <person name="Tong Y."/>
            <person name="Wang J."/>
            <person name="Yang H."/>
            <person name="Li Z."/>
            <person name="Wang D."/>
            <person name="Zhang A."/>
            <person name="Wang J."/>
        </authorList>
    </citation>
    <scope>NUCLEOTIDE SEQUENCE</scope>
    <source>
        <strain evidence="8">cv. G1812</strain>
    </source>
</reference>
<evidence type="ECO:0000256" key="6">
    <source>
        <dbReference type="SAM" id="MobiDB-lite"/>
    </source>
</evidence>
<dbReference type="GO" id="GO:0003677">
    <property type="term" value="F:DNA binding"/>
    <property type="evidence" value="ECO:0007669"/>
    <property type="project" value="UniProtKB-KW"/>
</dbReference>
<accession>A0A8R7RC57</accession>
<dbReference type="SUPFAM" id="SSF101936">
    <property type="entry name" value="DNA-binding pseudobarrel domain"/>
    <property type="match status" value="1"/>
</dbReference>
<dbReference type="Gramene" id="TuG1812S0000553200.01.T01">
    <property type="protein sequence ID" value="TuG1812S0000553200.01.T01"/>
    <property type="gene ID" value="TuG1812S0000553200.01"/>
</dbReference>
<feature type="compositionally biased region" description="Low complexity" evidence="6">
    <location>
        <begin position="26"/>
        <end position="46"/>
    </location>
</feature>
<evidence type="ECO:0000256" key="5">
    <source>
        <dbReference type="ARBA" id="ARBA00023242"/>
    </source>
</evidence>
<proteinExistence type="predicted"/>
<keyword evidence="3" id="KW-0238">DNA-binding</keyword>
<keyword evidence="8" id="KW-1185">Reference proteome</keyword>
<evidence type="ECO:0000313" key="8">
    <source>
        <dbReference type="Proteomes" id="UP000015106"/>
    </source>
</evidence>
<evidence type="ECO:0000256" key="3">
    <source>
        <dbReference type="ARBA" id="ARBA00023125"/>
    </source>
</evidence>
<keyword evidence="2" id="KW-0805">Transcription regulation</keyword>
<keyword evidence="4" id="KW-0804">Transcription</keyword>
<evidence type="ECO:0000256" key="4">
    <source>
        <dbReference type="ARBA" id="ARBA00023163"/>
    </source>
</evidence>
<dbReference type="GO" id="GO:0005634">
    <property type="term" value="C:nucleus"/>
    <property type="evidence" value="ECO:0007669"/>
    <property type="project" value="UniProtKB-SubCell"/>
</dbReference>
<dbReference type="CDD" id="cd10017">
    <property type="entry name" value="B3_DNA"/>
    <property type="match status" value="1"/>
</dbReference>
<evidence type="ECO:0008006" key="9">
    <source>
        <dbReference type="Google" id="ProtNLM"/>
    </source>
</evidence>
<dbReference type="InterPro" id="IPR003340">
    <property type="entry name" value="B3_DNA-bd"/>
</dbReference>
<comment type="subcellular location">
    <subcellularLocation>
        <location evidence="1">Nucleus</location>
    </subcellularLocation>
</comment>
<dbReference type="EnsemblPlants" id="TuG1812S0000553200.01.T01">
    <property type="protein sequence ID" value="TuG1812S0000553200.01.T01"/>
    <property type="gene ID" value="TuG1812S0000553200.01"/>
</dbReference>
<dbReference type="Gene3D" id="2.40.330.10">
    <property type="entry name" value="DNA-binding pseudobarrel domain"/>
    <property type="match status" value="1"/>
</dbReference>
<name>A0A8R7RC57_TRIUA</name>
<dbReference type="AlphaFoldDB" id="A0A8R7RC57"/>
<evidence type="ECO:0000256" key="2">
    <source>
        <dbReference type="ARBA" id="ARBA00023015"/>
    </source>
</evidence>
<sequence>MRGSRTDPVDISSDGSADSGSDENSDSSSDGSSDSSSYEGAYMSSDGVVDISSDEGKYTSSDEGEYSSSDEGVYTSSDEDMNNSSNEGAHTTPAKGVHRRMKEKKPRMLCMDICDCPKHYTVGYNPNFNAKWMYSKKFKMSMCAQKRLKHYVESVKPAISHYVCEMNKTFAKLGQRMYFSASFTKEYLADFITTLVDGVKIKLSSGRCVSRVRLINGVDNRATITQNWGDFAKKAKLTKEDICVFSLRVRKGKPEFTVHKI</sequence>